<feature type="compositionally biased region" description="Basic and acidic residues" evidence="1">
    <location>
        <begin position="347"/>
        <end position="361"/>
    </location>
</feature>
<protein>
    <recommendedName>
        <fullName evidence="5">Lipoprotein</fullName>
    </recommendedName>
</protein>
<feature type="signal peptide" evidence="2">
    <location>
        <begin position="1"/>
        <end position="26"/>
    </location>
</feature>
<keyword evidence="2" id="KW-0732">Signal</keyword>
<name>A0A7Z7B419_9BURK</name>
<accession>A0A7Z7B419</accession>
<feature type="region of interest" description="Disordered" evidence="1">
    <location>
        <begin position="106"/>
        <end position="128"/>
    </location>
</feature>
<evidence type="ECO:0008006" key="5">
    <source>
        <dbReference type="Google" id="ProtNLM"/>
    </source>
</evidence>
<proteinExistence type="predicted"/>
<feature type="chain" id="PRO_5030815326" description="Lipoprotein" evidence="2">
    <location>
        <begin position="27"/>
        <end position="505"/>
    </location>
</feature>
<dbReference type="AlphaFoldDB" id="A0A7Z7B419"/>
<reference evidence="3" key="1">
    <citation type="submission" date="2016-10" db="EMBL/GenBank/DDBJ databases">
        <authorList>
            <person name="Varghese N."/>
            <person name="Submissions S."/>
        </authorList>
    </citation>
    <scope>NUCLEOTIDE SEQUENCE [LARGE SCALE GENOMIC DNA]</scope>
    <source>
        <strain evidence="3">YR281</strain>
    </source>
</reference>
<evidence type="ECO:0000313" key="4">
    <source>
        <dbReference type="Proteomes" id="UP000198900"/>
    </source>
</evidence>
<comment type="caution">
    <text evidence="3">The sequence shown here is derived from an EMBL/GenBank/DDBJ whole genome shotgun (WGS) entry which is preliminary data.</text>
</comment>
<dbReference type="Proteomes" id="UP000198900">
    <property type="component" value="Unassembled WGS sequence"/>
</dbReference>
<dbReference type="EMBL" id="FNDI01000003">
    <property type="protein sequence ID" value="SDH28874.1"/>
    <property type="molecule type" value="Genomic_DNA"/>
</dbReference>
<keyword evidence="4" id="KW-1185">Reference proteome</keyword>
<evidence type="ECO:0000256" key="2">
    <source>
        <dbReference type="SAM" id="SignalP"/>
    </source>
</evidence>
<feature type="region of interest" description="Disordered" evidence="1">
    <location>
        <begin position="218"/>
        <end position="241"/>
    </location>
</feature>
<feature type="compositionally biased region" description="Polar residues" evidence="1">
    <location>
        <begin position="289"/>
        <end position="312"/>
    </location>
</feature>
<sequence length="505" mass="52179">MRTETRKLAGIATMVCGSMVTFGAHAFEQGAPAAAPVVAPDVAGAAVEPLVLRDAAPLADATDAITQAVVDALSTQKPRAFSDDGDADGMRHVPVSYAAPIAVATPRQEAADEANSAAKQDANDEASRVTNEAVINEALYAVDASSTPSSSSSPQENDVLAQRDAVEHQDAADVTAAAAPAAPVAPIEPALAQEAEAPVKPLPVSYAAPIAVAARKGENTEKAEKAEAPRAQQVEERAQAQLMRHEQLTLDATPTPPPVSPAHEAPVANERVIVKPPVSYARPIAVPVSQTAKSVQNDSTASTNTSVQTAGQPQIKERAAPPAQAQVKAPLSYAAPIAVPQASRNDTPPDRGHEVKARADTEDPNWSSKTTVAISEEKLDTMRGGFDVANGLKISFGVSRMAVVNGNLVTQTSFNIPDLSNMTTQQAQSLAAANIGSLLQNGGGNIAQQGSVQGLSGAVIQNTLSNQNIQALTTINASVNSLGLFKSMNLGATLNNALMNSVRPR</sequence>
<organism evidence="3 4">
    <name type="scientific">Paraburkholderia steynii</name>
    <dbReference type="NCBI Taxonomy" id="1245441"/>
    <lineage>
        <taxon>Bacteria</taxon>
        <taxon>Pseudomonadati</taxon>
        <taxon>Pseudomonadota</taxon>
        <taxon>Betaproteobacteria</taxon>
        <taxon>Burkholderiales</taxon>
        <taxon>Burkholderiaceae</taxon>
        <taxon>Paraburkholderia</taxon>
    </lineage>
</organism>
<gene>
    <name evidence="3" type="ORF">SAMN04487926_103291</name>
</gene>
<evidence type="ECO:0000256" key="1">
    <source>
        <dbReference type="SAM" id="MobiDB-lite"/>
    </source>
</evidence>
<feature type="region of interest" description="Disordered" evidence="1">
    <location>
        <begin position="289"/>
        <end position="370"/>
    </location>
</feature>
<dbReference type="RefSeq" id="WP_091776668.1">
    <property type="nucleotide sequence ID" value="NZ_FNDI01000003.1"/>
</dbReference>
<evidence type="ECO:0000313" key="3">
    <source>
        <dbReference type="EMBL" id="SDH28874.1"/>
    </source>
</evidence>